<dbReference type="PIRSF" id="PIRSF000106">
    <property type="entry name" value="ME"/>
    <property type="match status" value="1"/>
</dbReference>
<dbReference type="CDD" id="cd05312">
    <property type="entry name" value="NAD_bind_1_malic_enz"/>
    <property type="match status" value="1"/>
</dbReference>
<feature type="binding site" evidence="7">
    <location>
        <position position="255"/>
    </location>
    <ligand>
        <name>a divalent metal cation</name>
        <dbReference type="ChEBI" id="CHEBI:60240"/>
    </ligand>
</feature>
<dbReference type="NCBIfam" id="NF010052">
    <property type="entry name" value="PRK13529.1"/>
    <property type="match status" value="1"/>
</dbReference>
<keyword evidence="12" id="KW-1185">Reference proteome</keyword>
<gene>
    <name evidence="11" type="ORF">BV898_06597</name>
</gene>
<protein>
    <recommendedName>
        <fullName evidence="8">Malic enzyme</fullName>
    </recommendedName>
</protein>
<dbReference type="SMART" id="SM00919">
    <property type="entry name" value="Malic_M"/>
    <property type="match status" value="1"/>
</dbReference>
<evidence type="ECO:0000259" key="10">
    <source>
        <dbReference type="SMART" id="SM01274"/>
    </source>
</evidence>
<dbReference type="InterPro" id="IPR037062">
    <property type="entry name" value="Malic_N_dom_sf"/>
</dbReference>
<evidence type="ECO:0000256" key="6">
    <source>
        <dbReference type="PIRSR" id="PIRSR000106-2"/>
    </source>
</evidence>
<dbReference type="FunFam" id="3.40.50.10380:FF:000004">
    <property type="entry name" value="Malic enzyme"/>
    <property type="match status" value="1"/>
</dbReference>
<evidence type="ECO:0000256" key="7">
    <source>
        <dbReference type="PIRSR" id="PIRSR000106-3"/>
    </source>
</evidence>
<dbReference type="InterPro" id="IPR012302">
    <property type="entry name" value="Malic_NAD-bd"/>
</dbReference>
<dbReference type="Pfam" id="PF00390">
    <property type="entry name" value="malic"/>
    <property type="match status" value="1"/>
</dbReference>
<dbReference type="InterPro" id="IPR046346">
    <property type="entry name" value="Aminoacid_DH-like_N_sf"/>
</dbReference>
<reference evidence="12" key="1">
    <citation type="submission" date="2017-01" db="EMBL/GenBank/DDBJ databases">
        <title>Comparative genomics of anhydrobiosis in the tardigrade Hypsibius dujardini.</title>
        <authorList>
            <person name="Yoshida Y."/>
            <person name="Koutsovoulos G."/>
            <person name="Laetsch D."/>
            <person name="Stevens L."/>
            <person name="Kumar S."/>
            <person name="Horikawa D."/>
            <person name="Ishino K."/>
            <person name="Komine S."/>
            <person name="Tomita M."/>
            <person name="Blaxter M."/>
            <person name="Arakawa K."/>
        </authorList>
    </citation>
    <scope>NUCLEOTIDE SEQUENCE [LARGE SCALE GENOMIC DNA]</scope>
    <source>
        <strain evidence="12">Z151</strain>
    </source>
</reference>
<evidence type="ECO:0000256" key="1">
    <source>
        <dbReference type="ARBA" id="ARBA00001936"/>
    </source>
</evidence>
<feature type="binding site" evidence="6">
    <location>
        <position position="462"/>
    </location>
    <ligand>
        <name>(S)-malate</name>
        <dbReference type="ChEBI" id="CHEBI:15589"/>
    </ligand>
</feature>
<feature type="binding site" evidence="7">
    <location>
        <position position="278"/>
    </location>
    <ligand>
        <name>a divalent metal cation</name>
        <dbReference type="ChEBI" id="CHEBI:60240"/>
    </ligand>
</feature>
<sequence length="588" mass="65464">MVRSTSLLRAVSKDHHILGLRSRGIDIIRNPRTNKGMAFTLPERQVLGIHGLLPPTVLTQEEQLYRTMQSFTRQPTDLDRYILLAGLQDRNEKLFYRIVSENVESMMPIVYTPTVGLACQRFGLIYRRPRGLFVTIHDRGHVFELLSNWPEESVKAVVVTDGERILGLGDLGAFGMGIPIGKLALYTALGGVKPHQCLPIMLDVGTDNEDLLDNKLYIGLRQKRERGPVYDELVDELMHAITERWGANTLIQHEDFANANAQRLLDKYQQRYCMFNDDIQGTAGVALAGLLASLRVSGKQMKDHKFLFQGAGSAACGIANFLVLQMIEDGLTEEEAVSRVWMNDADGLVVQDRPAGMSGTKARFAKDHPHLNNFEDALEIVKPSILIGACATAGVFTEKVLKNMALWNERPVIFALSNPTSKAECTAEEAYTHTEGRALFASGSPFDPVTIDGTIFRPGQGNNAYIFPGVGLGAIVCGMRRISDKVFLRAARTCADMVTELDLSQGRLYPPLSSIREISVRIAVATIQEGYDDGSATLDPEPRDKEAFVKSKMYDFRYDSFLPILYDWPEEAGFQATDQQFSNFRDMT</sequence>
<comment type="similarity">
    <text evidence="2 8">Belongs to the malic enzymes family.</text>
</comment>
<dbReference type="InterPro" id="IPR001891">
    <property type="entry name" value="Malic_OxRdtase"/>
</dbReference>
<dbReference type="Gene3D" id="3.40.50.720">
    <property type="entry name" value="NAD(P)-binding Rossmann-like Domain"/>
    <property type="match status" value="1"/>
</dbReference>
<dbReference type="InterPro" id="IPR036291">
    <property type="entry name" value="NAD(P)-bd_dom_sf"/>
</dbReference>
<dbReference type="GO" id="GO:0046872">
    <property type="term" value="F:metal ion binding"/>
    <property type="evidence" value="ECO:0007669"/>
    <property type="project" value="UniProtKB-KW"/>
</dbReference>
<dbReference type="GO" id="GO:0051287">
    <property type="term" value="F:NAD binding"/>
    <property type="evidence" value="ECO:0007669"/>
    <property type="project" value="InterPro"/>
</dbReference>
<dbReference type="PRINTS" id="PR00072">
    <property type="entry name" value="MALOXRDTASE"/>
</dbReference>
<feature type="binding site" evidence="7">
    <location>
        <position position="254"/>
    </location>
    <ligand>
        <name>a divalent metal cation</name>
        <dbReference type="ChEBI" id="CHEBI:60240"/>
    </ligand>
</feature>
<proteinExistence type="inferred from homology"/>
<dbReference type="InterPro" id="IPR012301">
    <property type="entry name" value="Malic_N_dom"/>
</dbReference>
<evidence type="ECO:0000313" key="11">
    <source>
        <dbReference type="EMBL" id="OQV19362.1"/>
    </source>
</evidence>
<feature type="binding site" evidence="6">
    <location>
        <position position="164"/>
    </location>
    <ligand>
        <name>(S)-malate</name>
        <dbReference type="ChEBI" id="CHEBI:15589"/>
    </ligand>
</feature>
<dbReference type="EMBL" id="MTYJ01000040">
    <property type="protein sequence ID" value="OQV19362.1"/>
    <property type="molecule type" value="Genomic_DNA"/>
</dbReference>
<dbReference type="SUPFAM" id="SSF53223">
    <property type="entry name" value="Aminoacid dehydrogenase-like, N-terminal domain"/>
    <property type="match status" value="1"/>
</dbReference>
<dbReference type="FunFam" id="3.40.50.720:FF:000060">
    <property type="entry name" value="Malic enzyme"/>
    <property type="match status" value="1"/>
</dbReference>
<feature type="binding site" evidence="6">
    <location>
        <position position="418"/>
    </location>
    <ligand>
        <name>(S)-malate</name>
        <dbReference type="ChEBI" id="CHEBI:15589"/>
    </ligand>
</feature>
<comment type="cofactor">
    <cofactor evidence="7">
        <name>Mg(2+)</name>
        <dbReference type="ChEBI" id="CHEBI:18420"/>
    </cofactor>
    <cofactor evidence="7">
        <name>Mn(2+)</name>
        <dbReference type="ChEBI" id="CHEBI:29035"/>
    </cofactor>
    <text evidence="7">Divalent metal cations. Prefers magnesium or manganese.</text>
</comment>
<dbReference type="PANTHER" id="PTHR23406:SF90">
    <property type="entry name" value="MALIC ENZYME-RELATED"/>
    <property type="match status" value="1"/>
</dbReference>
<feature type="domain" description="Malic enzyme N-terminal" evidence="10">
    <location>
        <begin position="88"/>
        <end position="269"/>
    </location>
</feature>
<evidence type="ECO:0000256" key="3">
    <source>
        <dbReference type="ARBA" id="ARBA00022723"/>
    </source>
</evidence>
<comment type="caution">
    <text evidence="11">The sequence shown here is derived from an EMBL/GenBank/DDBJ whole genome shotgun (WGS) entry which is preliminary data.</text>
</comment>
<feature type="domain" description="Malic enzyme NAD-binding" evidence="9">
    <location>
        <begin position="279"/>
        <end position="531"/>
    </location>
</feature>
<feature type="active site" description="Proton donor" evidence="5">
    <location>
        <position position="111"/>
    </location>
</feature>
<dbReference type="Gene3D" id="3.40.50.10380">
    <property type="entry name" value="Malic enzyme, N-terminal domain"/>
    <property type="match status" value="1"/>
</dbReference>
<evidence type="ECO:0000256" key="8">
    <source>
        <dbReference type="RuleBase" id="RU003426"/>
    </source>
</evidence>
<dbReference type="GO" id="GO:0005739">
    <property type="term" value="C:mitochondrion"/>
    <property type="evidence" value="ECO:0007669"/>
    <property type="project" value="TreeGrafter"/>
</dbReference>
<dbReference type="AlphaFoldDB" id="A0A1W0WVX9"/>
<dbReference type="OrthoDB" id="5365701at2759"/>
<feature type="active site" description="Proton acceptor" evidence="5">
    <location>
        <position position="182"/>
    </location>
</feature>
<accession>A0A1W0WVX9</accession>
<dbReference type="GO" id="GO:0006108">
    <property type="term" value="P:malate metabolic process"/>
    <property type="evidence" value="ECO:0007669"/>
    <property type="project" value="TreeGrafter"/>
</dbReference>
<comment type="cofactor">
    <cofactor evidence="1">
        <name>Mn(2+)</name>
        <dbReference type="ChEBI" id="CHEBI:29035"/>
    </cofactor>
</comment>
<evidence type="ECO:0000256" key="4">
    <source>
        <dbReference type="ARBA" id="ARBA00023002"/>
    </source>
</evidence>
<dbReference type="SMART" id="SM01274">
    <property type="entry name" value="malic"/>
    <property type="match status" value="1"/>
</dbReference>
<evidence type="ECO:0000313" key="12">
    <source>
        <dbReference type="Proteomes" id="UP000192578"/>
    </source>
</evidence>
<keyword evidence="3 7" id="KW-0479">Metal-binding</keyword>
<evidence type="ECO:0000256" key="5">
    <source>
        <dbReference type="PIRSR" id="PIRSR000106-1"/>
    </source>
</evidence>
<dbReference type="PROSITE" id="PS00331">
    <property type="entry name" value="MALIC_ENZYMES"/>
    <property type="match status" value="1"/>
</dbReference>
<dbReference type="Proteomes" id="UP000192578">
    <property type="component" value="Unassembled WGS sequence"/>
</dbReference>
<organism evidence="11 12">
    <name type="scientific">Hypsibius exemplaris</name>
    <name type="common">Freshwater tardigrade</name>
    <dbReference type="NCBI Taxonomy" id="2072580"/>
    <lineage>
        <taxon>Eukaryota</taxon>
        <taxon>Metazoa</taxon>
        <taxon>Ecdysozoa</taxon>
        <taxon>Tardigrada</taxon>
        <taxon>Eutardigrada</taxon>
        <taxon>Parachela</taxon>
        <taxon>Hypsibioidea</taxon>
        <taxon>Hypsibiidae</taxon>
        <taxon>Hypsibius</taxon>
    </lineage>
</organism>
<dbReference type="SUPFAM" id="SSF51735">
    <property type="entry name" value="NAD(P)-binding Rossmann-fold domains"/>
    <property type="match status" value="1"/>
</dbReference>
<keyword evidence="4 8" id="KW-0560">Oxidoreductase</keyword>
<dbReference type="PANTHER" id="PTHR23406">
    <property type="entry name" value="MALIC ENZYME-RELATED"/>
    <property type="match status" value="1"/>
</dbReference>
<dbReference type="GO" id="GO:0004473">
    <property type="term" value="F:malate dehydrogenase (decarboxylating) (NADP+) activity"/>
    <property type="evidence" value="ECO:0007669"/>
    <property type="project" value="TreeGrafter"/>
</dbReference>
<dbReference type="Pfam" id="PF03949">
    <property type="entry name" value="Malic_M"/>
    <property type="match status" value="1"/>
</dbReference>
<name>A0A1W0WVX9_HYPEX</name>
<evidence type="ECO:0000256" key="2">
    <source>
        <dbReference type="ARBA" id="ARBA00008785"/>
    </source>
</evidence>
<evidence type="ECO:0000259" key="9">
    <source>
        <dbReference type="SMART" id="SM00919"/>
    </source>
</evidence>
<dbReference type="InterPro" id="IPR015884">
    <property type="entry name" value="Malic_enzyme_CS"/>
</dbReference>